<evidence type="ECO:0000256" key="9">
    <source>
        <dbReference type="ARBA" id="ARBA00023136"/>
    </source>
</evidence>
<name>A0A2K1JX91_PHYPA</name>
<protein>
    <recommendedName>
        <fullName evidence="2">non-specific serine/threonine protein kinase</fullName>
        <ecNumber evidence="2">2.7.11.1</ecNumber>
    </recommendedName>
</protein>
<evidence type="ECO:0000313" key="16">
    <source>
        <dbReference type="EMBL" id="PNR46152.1"/>
    </source>
</evidence>
<keyword evidence="8 13" id="KW-1133">Transmembrane helix</keyword>
<dbReference type="EC" id="2.7.11.1" evidence="2"/>
<dbReference type="GO" id="GO:0016020">
    <property type="term" value="C:membrane"/>
    <property type="evidence" value="ECO:0007669"/>
    <property type="project" value="UniProtKB-SubCell"/>
</dbReference>
<evidence type="ECO:0000256" key="11">
    <source>
        <dbReference type="ARBA" id="ARBA00047899"/>
    </source>
</evidence>
<comment type="catalytic activity">
    <reaction evidence="12">
        <text>L-seryl-[protein] + ATP = O-phospho-L-seryl-[protein] + ADP + H(+)</text>
        <dbReference type="Rhea" id="RHEA:17989"/>
        <dbReference type="Rhea" id="RHEA-COMP:9863"/>
        <dbReference type="Rhea" id="RHEA-COMP:11604"/>
        <dbReference type="ChEBI" id="CHEBI:15378"/>
        <dbReference type="ChEBI" id="CHEBI:29999"/>
        <dbReference type="ChEBI" id="CHEBI:30616"/>
        <dbReference type="ChEBI" id="CHEBI:83421"/>
        <dbReference type="ChEBI" id="CHEBI:456216"/>
        <dbReference type="EC" id="2.7.11.1"/>
    </reaction>
</comment>
<dbReference type="Pfam" id="PF07714">
    <property type="entry name" value="PK_Tyr_Ser-Thr"/>
    <property type="match status" value="1"/>
</dbReference>
<reference evidence="16 18" key="2">
    <citation type="journal article" date="2018" name="Plant J.">
        <title>The Physcomitrella patens chromosome-scale assembly reveals moss genome structure and evolution.</title>
        <authorList>
            <person name="Lang D."/>
            <person name="Ullrich K.K."/>
            <person name="Murat F."/>
            <person name="Fuchs J."/>
            <person name="Jenkins J."/>
            <person name="Haas F.B."/>
            <person name="Piednoel M."/>
            <person name="Gundlach H."/>
            <person name="Van Bel M."/>
            <person name="Meyberg R."/>
            <person name="Vives C."/>
            <person name="Morata J."/>
            <person name="Symeonidi A."/>
            <person name="Hiss M."/>
            <person name="Muchero W."/>
            <person name="Kamisugi Y."/>
            <person name="Saleh O."/>
            <person name="Blanc G."/>
            <person name="Decker E.L."/>
            <person name="van Gessel N."/>
            <person name="Grimwood J."/>
            <person name="Hayes R.D."/>
            <person name="Graham S.W."/>
            <person name="Gunter L.E."/>
            <person name="McDaniel S.F."/>
            <person name="Hoernstein S.N.W."/>
            <person name="Larsson A."/>
            <person name="Li F.W."/>
            <person name="Perroud P.F."/>
            <person name="Phillips J."/>
            <person name="Ranjan P."/>
            <person name="Rokshar D.S."/>
            <person name="Rothfels C.J."/>
            <person name="Schneider L."/>
            <person name="Shu S."/>
            <person name="Stevenson D.W."/>
            <person name="Thummler F."/>
            <person name="Tillich M."/>
            <person name="Villarreal Aguilar J.C."/>
            <person name="Widiez T."/>
            <person name="Wong G.K."/>
            <person name="Wymore A."/>
            <person name="Zhang Y."/>
            <person name="Zimmer A.D."/>
            <person name="Quatrano R.S."/>
            <person name="Mayer K.F.X."/>
            <person name="Goodstein D."/>
            <person name="Casacuberta J.M."/>
            <person name="Vandepoele K."/>
            <person name="Reski R."/>
            <person name="Cuming A.C."/>
            <person name="Tuskan G.A."/>
            <person name="Maumus F."/>
            <person name="Salse J."/>
            <person name="Schmutz J."/>
            <person name="Rensing S.A."/>
        </authorList>
    </citation>
    <scope>NUCLEOTIDE SEQUENCE [LARGE SCALE GENOMIC DNA]</scope>
    <source>
        <strain evidence="17 18">cv. Gransden 2004</strain>
    </source>
</reference>
<comment type="catalytic activity">
    <reaction evidence="11">
        <text>L-threonyl-[protein] + ATP = O-phospho-L-threonyl-[protein] + ADP + H(+)</text>
        <dbReference type="Rhea" id="RHEA:46608"/>
        <dbReference type="Rhea" id="RHEA-COMP:11060"/>
        <dbReference type="Rhea" id="RHEA-COMP:11605"/>
        <dbReference type="ChEBI" id="CHEBI:15378"/>
        <dbReference type="ChEBI" id="CHEBI:30013"/>
        <dbReference type="ChEBI" id="CHEBI:30616"/>
        <dbReference type="ChEBI" id="CHEBI:61977"/>
        <dbReference type="ChEBI" id="CHEBI:456216"/>
        <dbReference type="EC" id="2.7.11.1"/>
    </reaction>
</comment>
<dbReference type="FunFam" id="1.10.510.10:FF:000146">
    <property type="entry name" value="LRR receptor-like serine/threonine-protein kinase IOS1"/>
    <property type="match status" value="1"/>
</dbReference>
<dbReference type="OrthoDB" id="1111193at2759"/>
<dbReference type="GO" id="GO:0004672">
    <property type="term" value="F:protein kinase activity"/>
    <property type="evidence" value="ECO:0007669"/>
    <property type="project" value="InterPro"/>
</dbReference>
<dbReference type="EnsemblPlants" id="Pp3c10_1880V3.2">
    <property type="protein sequence ID" value="Pp3c10_1880V3.2"/>
    <property type="gene ID" value="Pp3c10_1880"/>
</dbReference>
<dbReference type="FunFam" id="3.80.10.10:FF:000383">
    <property type="entry name" value="Leucine-rich repeat receptor protein kinase EMS1"/>
    <property type="match status" value="1"/>
</dbReference>
<keyword evidence="14" id="KW-0732">Signal</keyword>
<evidence type="ECO:0000313" key="17">
    <source>
        <dbReference type="EnsemblPlants" id="Pp3c10_1880V3.1"/>
    </source>
</evidence>
<dbReference type="RefSeq" id="XP_024387471.1">
    <property type="nucleotide sequence ID" value="XM_024531703.2"/>
</dbReference>
<evidence type="ECO:0000256" key="6">
    <source>
        <dbReference type="ARBA" id="ARBA00022741"/>
    </source>
</evidence>
<evidence type="ECO:0000256" key="4">
    <source>
        <dbReference type="ARBA" id="ARBA00022692"/>
    </source>
</evidence>
<feature type="signal peptide" evidence="14">
    <location>
        <begin position="1"/>
        <end position="28"/>
    </location>
</feature>
<evidence type="ECO:0000256" key="8">
    <source>
        <dbReference type="ARBA" id="ARBA00022989"/>
    </source>
</evidence>
<dbReference type="Gene3D" id="1.10.510.10">
    <property type="entry name" value="Transferase(Phosphotransferase) domain 1"/>
    <property type="match status" value="1"/>
</dbReference>
<evidence type="ECO:0000256" key="2">
    <source>
        <dbReference type="ARBA" id="ARBA00012513"/>
    </source>
</evidence>
<feature type="transmembrane region" description="Helical" evidence="13">
    <location>
        <begin position="552"/>
        <end position="575"/>
    </location>
</feature>
<dbReference type="InterPro" id="IPR011009">
    <property type="entry name" value="Kinase-like_dom_sf"/>
</dbReference>
<reference evidence="16 18" key="1">
    <citation type="journal article" date="2008" name="Science">
        <title>The Physcomitrella genome reveals evolutionary insights into the conquest of land by plants.</title>
        <authorList>
            <person name="Rensing S."/>
            <person name="Lang D."/>
            <person name="Zimmer A."/>
            <person name="Terry A."/>
            <person name="Salamov A."/>
            <person name="Shapiro H."/>
            <person name="Nishiyama T."/>
            <person name="Perroud P.-F."/>
            <person name="Lindquist E."/>
            <person name="Kamisugi Y."/>
            <person name="Tanahashi T."/>
            <person name="Sakakibara K."/>
            <person name="Fujita T."/>
            <person name="Oishi K."/>
            <person name="Shin-I T."/>
            <person name="Kuroki Y."/>
            <person name="Toyoda A."/>
            <person name="Suzuki Y."/>
            <person name="Hashimoto A."/>
            <person name="Yamaguchi K."/>
            <person name="Sugano A."/>
            <person name="Kohara Y."/>
            <person name="Fujiyama A."/>
            <person name="Anterola A."/>
            <person name="Aoki S."/>
            <person name="Ashton N."/>
            <person name="Barbazuk W.B."/>
            <person name="Barker E."/>
            <person name="Bennetzen J."/>
            <person name="Bezanilla M."/>
            <person name="Blankenship R."/>
            <person name="Cho S.H."/>
            <person name="Dutcher S."/>
            <person name="Estelle M."/>
            <person name="Fawcett J.A."/>
            <person name="Gundlach H."/>
            <person name="Hanada K."/>
            <person name="Heyl A."/>
            <person name="Hicks K.A."/>
            <person name="Hugh J."/>
            <person name="Lohr M."/>
            <person name="Mayer K."/>
            <person name="Melkozernov A."/>
            <person name="Murata T."/>
            <person name="Nelson D."/>
            <person name="Pils B."/>
            <person name="Prigge M."/>
            <person name="Reiss B."/>
            <person name="Renner T."/>
            <person name="Rombauts S."/>
            <person name="Rushton P."/>
            <person name="Sanderfoot A."/>
            <person name="Schween G."/>
            <person name="Shiu S.-H."/>
            <person name="Stueber K."/>
            <person name="Theodoulou F.L."/>
            <person name="Tu H."/>
            <person name="Van de Peer Y."/>
            <person name="Verrier P.J."/>
            <person name="Waters E."/>
            <person name="Wood A."/>
            <person name="Yang L."/>
            <person name="Cove D."/>
            <person name="Cuming A."/>
            <person name="Hasebe M."/>
            <person name="Lucas S."/>
            <person name="Mishler D.B."/>
            <person name="Reski R."/>
            <person name="Grigoriev I."/>
            <person name="Quatrano R.S."/>
            <person name="Boore J.L."/>
        </authorList>
    </citation>
    <scope>NUCLEOTIDE SEQUENCE [LARGE SCALE GENOMIC DNA]</scope>
    <source>
        <strain evidence="17 18">cv. Gransden 2004</strain>
    </source>
</reference>
<feature type="domain" description="Protein kinase" evidence="15">
    <location>
        <begin position="609"/>
        <end position="885"/>
    </location>
</feature>
<evidence type="ECO:0000256" key="14">
    <source>
        <dbReference type="SAM" id="SignalP"/>
    </source>
</evidence>
<evidence type="ECO:0000259" key="15">
    <source>
        <dbReference type="PROSITE" id="PS50011"/>
    </source>
</evidence>
<dbReference type="InterPro" id="IPR000719">
    <property type="entry name" value="Prot_kinase_dom"/>
</dbReference>
<dbReference type="OMA" id="VEPRSIH"/>
<reference evidence="17" key="3">
    <citation type="submission" date="2020-12" db="UniProtKB">
        <authorList>
            <consortium name="EnsemblPlants"/>
        </authorList>
    </citation>
    <scope>IDENTIFICATION</scope>
</reference>
<dbReference type="InterPro" id="IPR032675">
    <property type="entry name" value="LRR_dom_sf"/>
</dbReference>
<feature type="chain" id="PRO_5043158195" description="non-specific serine/threonine protein kinase" evidence="14">
    <location>
        <begin position="29"/>
        <end position="909"/>
    </location>
</feature>
<organism evidence="16">
    <name type="scientific">Physcomitrium patens</name>
    <name type="common">Spreading-leaved earth moss</name>
    <name type="synonym">Physcomitrella patens</name>
    <dbReference type="NCBI Taxonomy" id="3218"/>
    <lineage>
        <taxon>Eukaryota</taxon>
        <taxon>Viridiplantae</taxon>
        <taxon>Streptophyta</taxon>
        <taxon>Embryophyta</taxon>
        <taxon>Bryophyta</taxon>
        <taxon>Bryophytina</taxon>
        <taxon>Bryopsida</taxon>
        <taxon>Funariidae</taxon>
        <taxon>Funariales</taxon>
        <taxon>Funariaceae</taxon>
        <taxon>Physcomitrium</taxon>
    </lineage>
</organism>
<dbReference type="FunFam" id="3.30.200.20:FF:000162">
    <property type="entry name" value="Adenine nucleotide alpha hydrolase-like domain kinase"/>
    <property type="match status" value="1"/>
</dbReference>
<dbReference type="InterPro" id="IPR024788">
    <property type="entry name" value="Malectin-like_Carb-bd_dom"/>
</dbReference>
<evidence type="ECO:0000256" key="7">
    <source>
        <dbReference type="ARBA" id="ARBA00022840"/>
    </source>
</evidence>
<keyword evidence="5" id="KW-0677">Repeat</keyword>
<dbReference type="AlphaFoldDB" id="A0A2K1JX91"/>
<dbReference type="Pfam" id="PF12819">
    <property type="entry name" value="Malectin_like"/>
    <property type="match status" value="1"/>
</dbReference>
<evidence type="ECO:0000256" key="12">
    <source>
        <dbReference type="ARBA" id="ARBA00048679"/>
    </source>
</evidence>
<keyword evidence="6" id="KW-0547">Nucleotide-binding</keyword>
<dbReference type="PANTHER" id="PTHR45631">
    <property type="entry name" value="OS07G0107800 PROTEIN-RELATED"/>
    <property type="match status" value="1"/>
</dbReference>
<evidence type="ECO:0000256" key="13">
    <source>
        <dbReference type="SAM" id="Phobius"/>
    </source>
</evidence>
<dbReference type="STRING" id="3218.A0A2K1JX91"/>
<dbReference type="Gramene" id="Pp3c10_1880V3.1">
    <property type="protein sequence ID" value="Pp3c10_1880V3.1"/>
    <property type="gene ID" value="Pp3c10_1880"/>
</dbReference>
<evidence type="ECO:0000256" key="3">
    <source>
        <dbReference type="ARBA" id="ARBA00022614"/>
    </source>
</evidence>
<dbReference type="GO" id="GO:0005524">
    <property type="term" value="F:ATP binding"/>
    <property type="evidence" value="ECO:0007669"/>
    <property type="project" value="UniProtKB-KW"/>
</dbReference>
<keyword evidence="10" id="KW-0675">Receptor</keyword>
<dbReference type="InterPro" id="IPR008271">
    <property type="entry name" value="Ser/Thr_kinase_AS"/>
</dbReference>
<dbReference type="GeneID" id="112287989"/>
<dbReference type="PANTHER" id="PTHR45631:SF68">
    <property type="entry name" value="REPEAT FAMILY PROTEIN, PUTATIVE, EXPRESSED-RELATED"/>
    <property type="match status" value="1"/>
</dbReference>
<keyword evidence="18" id="KW-1185">Reference proteome</keyword>
<gene>
    <name evidence="17" type="primary">LOC112287989</name>
    <name evidence="16" type="ORF">PHYPA_013271</name>
</gene>
<keyword evidence="7" id="KW-0067">ATP-binding</keyword>
<dbReference type="SUPFAM" id="SSF52058">
    <property type="entry name" value="L domain-like"/>
    <property type="match status" value="1"/>
</dbReference>
<dbReference type="Gramene" id="Pp3c10_1880V3.2">
    <property type="protein sequence ID" value="Pp3c10_1880V3.2"/>
    <property type="gene ID" value="Pp3c10_1880"/>
</dbReference>
<dbReference type="CDD" id="cd14066">
    <property type="entry name" value="STKc_IRAK"/>
    <property type="match status" value="1"/>
</dbReference>
<accession>A0A2K1JX91</accession>
<evidence type="ECO:0000256" key="10">
    <source>
        <dbReference type="ARBA" id="ARBA00023170"/>
    </source>
</evidence>
<dbReference type="Pfam" id="PF00560">
    <property type="entry name" value="LRR_1"/>
    <property type="match status" value="2"/>
</dbReference>
<keyword evidence="9 13" id="KW-0472">Membrane</keyword>
<dbReference type="PROSITE" id="PS00108">
    <property type="entry name" value="PROTEIN_KINASE_ST"/>
    <property type="match status" value="1"/>
</dbReference>
<evidence type="ECO:0000313" key="18">
    <source>
        <dbReference type="Proteomes" id="UP000006727"/>
    </source>
</evidence>
<evidence type="ECO:0000256" key="5">
    <source>
        <dbReference type="ARBA" id="ARBA00022737"/>
    </source>
</evidence>
<dbReference type="EnsemblPlants" id="Pp3c10_1880V3.1">
    <property type="protein sequence ID" value="Pp3c10_1880V3.1"/>
    <property type="gene ID" value="Pp3c10_1880"/>
</dbReference>
<dbReference type="Gene3D" id="3.30.200.20">
    <property type="entry name" value="Phosphorylase Kinase, domain 1"/>
    <property type="match status" value="1"/>
</dbReference>
<comment type="subcellular location">
    <subcellularLocation>
        <location evidence="1">Membrane</location>
        <topology evidence="1">Single-pass membrane protein</topology>
    </subcellularLocation>
</comment>
<dbReference type="InterPro" id="IPR001245">
    <property type="entry name" value="Ser-Thr/Tyr_kinase_cat_dom"/>
</dbReference>
<dbReference type="PaxDb" id="3218-PP1S245_95V6.1"/>
<proteinExistence type="predicted"/>
<dbReference type="KEGG" id="ppp:112287989"/>
<dbReference type="PROSITE" id="PS50011">
    <property type="entry name" value="PROTEIN_KINASE_DOM"/>
    <property type="match status" value="1"/>
</dbReference>
<dbReference type="InterPro" id="IPR001611">
    <property type="entry name" value="Leu-rich_rpt"/>
</dbReference>
<dbReference type="Gene3D" id="3.80.10.10">
    <property type="entry name" value="Ribonuclease Inhibitor"/>
    <property type="match status" value="1"/>
</dbReference>
<sequence>MGMLGTGIMCTWSVAVLSIFLCICNVRGQIVHSSGAPLNIDCGATGSYIDSITGLTWEIDAPYITTGKTATVVPSASSWVQNFPEAKSLRYFNDTRRKNCYKLPVVSNTEYLLKAIFYYGNYDNAANPPSFQLALDGLIVDDVSTASDDGQYYTELLYVSKGTSTSFCLVRTSPQSTPFVSAISLIASGKLTSVYVNQYKSYIVDGHVIRTIKRVNMGATTIVRYPQDPWDRMWFPHSKFPNLLLSTTTIETLTSTLTQVDAWDAPKVLWQTAVSTSTDLLISLMPVGWNGTLDIGYFSSYYAEIAPTIVPRSFIIQPAFSQMSTRVSWNGSITDYNGSDLYGGPVTPATCNVAMSNTGTTVRGPILSGFSFFTIRSQKLSRTNDQDAVAIDKIISSFNLTEWTGDPCLPTPHDWVTCSPSDTGGWTQPQVTALNLSRYNLVGNIPPALGDLVALTSLKLDNNKLTGGLPYLSSITNLEVLNLDNNNLSGELPTWLGEFRKLQELTLQNNNFSGTIPAFNHYIPKFIFKPGNPQLIDNVSNIKPGPTPNKGVIAGAIVGGVVGVALIVLIVFVIIRRKSHNSTNTNAAAREFVGGAKVFTHAEVSFATKKFQTEIGKGGFGPVYYGKLRDGQEVAVKVCKESQGTGEFFNEVEVLSKLRHKNLVTLIGYCQEVEQILIYEFMENGSLHDHLFGNSKYTAGNLDWTTRLNIALDAAQGLAYLHTGCGESIVHRDIKSTNILLTAKFGAKVADFGVTKLIGDDSKVFTLVKGTAGYLDPEYYTTHFLTLKSDIFSFGVVLLELLTGRACIDRSNPSNMHPNICDWVRKTLKHGDVREVLDPAMTKSVPGPSLEAAWKVAEIAMQCVEPRSIHRPTILRVVEELHLALKVEEQNSSSEYSIKHSFSVVASGR</sequence>
<evidence type="ECO:0000256" key="1">
    <source>
        <dbReference type="ARBA" id="ARBA00004167"/>
    </source>
</evidence>
<dbReference type="SUPFAM" id="SSF56112">
    <property type="entry name" value="Protein kinase-like (PK-like)"/>
    <property type="match status" value="1"/>
</dbReference>
<dbReference type="EMBL" id="ABEU02000010">
    <property type="protein sequence ID" value="PNR46152.1"/>
    <property type="molecule type" value="Genomic_DNA"/>
</dbReference>
<keyword evidence="4 13" id="KW-0812">Transmembrane</keyword>
<dbReference type="SMART" id="SM00220">
    <property type="entry name" value="S_TKc"/>
    <property type="match status" value="1"/>
</dbReference>
<keyword evidence="3" id="KW-0433">Leucine-rich repeat</keyword>
<dbReference type="Proteomes" id="UP000006727">
    <property type="component" value="Chromosome 10"/>
</dbReference>